<dbReference type="NCBIfam" id="TIGR03132">
    <property type="entry name" value="malonate_mdcB"/>
    <property type="match status" value="1"/>
</dbReference>
<dbReference type="OrthoDB" id="114886at2"/>
<dbReference type="AlphaFoldDB" id="A0A3P3U854"/>
<accession>A0A3P3U854</accession>
<reference evidence="6 7" key="1">
    <citation type="submission" date="2018-11" db="EMBL/GenBank/DDBJ databases">
        <title>Genome sequencing of Paenibacillus sp. KCOM 3021 (= ChDC PVNT-B20).</title>
        <authorList>
            <person name="Kook J.-K."/>
            <person name="Park S.-N."/>
            <person name="Lim Y.K."/>
        </authorList>
    </citation>
    <scope>NUCLEOTIDE SEQUENCE [LARGE SCALE GENOMIC DNA]</scope>
    <source>
        <strain evidence="6 7">KCOM 3021</strain>
    </source>
</reference>
<gene>
    <name evidence="6" type="ORF">EHV15_24695</name>
</gene>
<keyword evidence="6" id="KW-0328">Glycosyltransferase</keyword>
<dbReference type="GO" id="GO:0005524">
    <property type="term" value="F:ATP binding"/>
    <property type="evidence" value="ECO:0007669"/>
    <property type="project" value="UniProtKB-KW"/>
</dbReference>
<dbReference type="HAMAP" id="MF_01883">
    <property type="entry name" value="MdcB"/>
    <property type="match status" value="1"/>
</dbReference>
<proteinExistence type="inferred from homology"/>
<name>A0A3P3U854_9BACL</name>
<keyword evidence="7" id="KW-1185">Reference proteome</keyword>
<organism evidence="6 7">
    <name type="scientific">Paenibacillus oralis</name>
    <dbReference type="NCBI Taxonomy" id="2490856"/>
    <lineage>
        <taxon>Bacteria</taxon>
        <taxon>Bacillati</taxon>
        <taxon>Bacillota</taxon>
        <taxon>Bacilli</taxon>
        <taxon>Bacillales</taxon>
        <taxon>Paenibacillaceae</taxon>
        <taxon>Paenibacillus</taxon>
    </lineage>
</organism>
<keyword evidence="4" id="KW-0547">Nucleotide-binding</keyword>
<evidence type="ECO:0000256" key="3">
    <source>
        <dbReference type="ARBA" id="ARBA00022679"/>
    </source>
</evidence>
<evidence type="ECO:0000256" key="5">
    <source>
        <dbReference type="ARBA" id="ARBA00022840"/>
    </source>
</evidence>
<evidence type="ECO:0000256" key="1">
    <source>
        <dbReference type="ARBA" id="ARBA00001210"/>
    </source>
</evidence>
<dbReference type="GO" id="GO:0046917">
    <property type="term" value="F:triphosphoribosyl-dephospho-CoA synthase activity"/>
    <property type="evidence" value="ECO:0007669"/>
    <property type="project" value="UniProtKB-EC"/>
</dbReference>
<dbReference type="PANTHER" id="PTHR30201:SF2">
    <property type="entry name" value="2-(5''-TRIPHOSPHORIBOSYL)-3'-DEPHOSPHOCOENZYME-A SYNTHASE"/>
    <property type="match status" value="1"/>
</dbReference>
<evidence type="ECO:0000313" key="6">
    <source>
        <dbReference type="EMBL" id="RRJ65759.1"/>
    </source>
</evidence>
<dbReference type="RefSeq" id="WP_128633559.1">
    <property type="nucleotide sequence ID" value="NZ_RRCN01000001.1"/>
</dbReference>
<dbReference type="GO" id="GO:0051191">
    <property type="term" value="P:prosthetic group biosynthetic process"/>
    <property type="evidence" value="ECO:0007669"/>
    <property type="project" value="TreeGrafter"/>
</dbReference>
<sequence length="274" mass="29583">MLTATHAGFGAALAGKAVKALVDEALLTPKPGLVDARDNGSHTDMSLELMLISAKALEGTFREIAQVSYLHPVDQSLREQIAFIGREGEKAMLAATNGVNTHKGAIWALGLLTSARAAFPEERDPQRIMNAAGTIASFPDRFRPEQRTHGQAVKRKYAVMGAAEEAQLGFPHIREAALPALLRARACGKTEEEARIEALLALMAAVDDTCILHRGDWPDLLAIKRMSGAFLAADGFRTRTGRKLFHRLSEYCEAKRLSPGGSADLLAATLFLID</sequence>
<dbReference type="InterPro" id="IPR017555">
    <property type="entry name" value="TriPribosyl-deP-CoA_syn"/>
</dbReference>
<dbReference type="PANTHER" id="PTHR30201">
    <property type="entry name" value="TRIPHOSPHORIBOSYL-DEPHOSPHO-COA SYNTHASE"/>
    <property type="match status" value="1"/>
</dbReference>
<evidence type="ECO:0000256" key="4">
    <source>
        <dbReference type="ARBA" id="ARBA00022741"/>
    </source>
</evidence>
<dbReference type="Proteomes" id="UP000267017">
    <property type="component" value="Unassembled WGS sequence"/>
</dbReference>
<dbReference type="NCBIfam" id="NF002315">
    <property type="entry name" value="PRK01237.1"/>
    <property type="match status" value="1"/>
</dbReference>
<comment type="caution">
    <text evidence="6">The sequence shown here is derived from an EMBL/GenBank/DDBJ whole genome shotgun (WGS) entry which is preliminary data.</text>
</comment>
<dbReference type="EC" id="2.4.2.52" evidence="2"/>
<dbReference type="GO" id="GO:0016757">
    <property type="term" value="F:glycosyltransferase activity"/>
    <property type="evidence" value="ECO:0007669"/>
    <property type="project" value="UniProtKB-KW"/>
</dbReference>
<protein>
    <recommendedName>
        <fullName evidence="2">triphosphoribosyl-dephospho-CoA synthase</fullName>
        <ecNumber evidence="2">2.4.2.52</ecNumber>
    </recommendedName>
</protein>
<evidence type="ECO:0000313" key="7">
    <source>
        <dbReference type="Proteomes" id="UP000267017"/>
    </source>
</evidence>
<keyword evidence="3 6" id="KW-0808">Transferase</keyword>
<dbReference type="InterPro" id="IPR002736">
    <property type="entry name" value="CitG"/>
</dbReference>
<dbReference type="Gene3D" id="1.10.4200.10">
    <property type="entry name" value="Triphosphoribosyl-dephospho-CoA protein"/>
    <property type="match status" value="2"/>
</dbReference>
<dbReference type="EMBL" id="RRCN01000001">
    <property type="protein sequence ID" value="RRJ65759.1"/>
    <property type="molecule type" value="Genomic_DNA"/>
</dbReference>
<dbReference type="Pfam" id="PF01874">
    <property type="entry name" value="CitG"/>
    <property type="match status" value="1"/>
</dbReference>
<evidence type="ECO:0000256" key="2">
    <source>
        <dbReference type="ARBA" id="ARBA00012074"/>
    </source>
</evidence>
<keyword evidence="5" id="KW-0067">ATP-binding</keyword>
<comment type="catalytic activity">
    <reaction evidence="1">
        <text>3'-dephospho-CoA + ATP = 2'-(5''-triphospho-alpha-D-ribosyl)-3'-dephospho-CoA + adenine</text>
        <dbReference type="Rhea" id="RHEA:15117"/>
        <dbReference type="ChEBI" id="CHEBI:16708"/>
        <dbReference type="ChEBI" id="CHEBI:30616"/>
        <dbReference type="ChEBI" id="CHEBI:57328"/>
        <dbReference type="ChEBI" id="CHEBI:61378"/>
        <dbReference type="EC" id="2.4.2.52"/>
    </reaction>
</comment>